<organism evidence="2 3">
    <name type="scientific">Sphingomonas ursincola</name>
    <dbReference type="NCBI Taxonomy" id="56361"/>
    <lineage>
        <taxon>Bacteria</taxon>
        <taxon>Pseudomonadati</taxon>
        <taxon>Pseudomonadota</taxon>
        <taxon>Alphaproteobacteria</taxon>
        <taxon>Sphingomonadales</taxon>
        <taxon>Sphingomonadaceae</taxon>
        <taxon>Sphingomonas</taxon>
    </lineage>
</organism>
<dbReference type="Gene3D" id="3.40.30.10">
    <property type="entry name" value="Glutaredoxin"/>
    <property type="match status" value="1"/>
</dbReference>
<dbReference type="GO" id="GO:0016491">
    <property type="term" value="F:oxidoreductase activity"/>
    <property type="evidence" value="ECO:0007669"/>
    <property type="project" value="InterPro"/>
</dbReference>
<proteinExistence type="predicted"/>
<keyword evidence="3" id="KW-1185">Reference proteome</keyword>
<dbReference type="Proteomes" id="UP000589292">
    <property type="component" value="Unassembled WGS sequence"/>
</dbReference>
<dbReference type="PROSITE" id="PS51352">
    <property type="entry name" value="THIOREDOXIN_2"/>
    <property type="match status" value="1"/>
</dbReference>
<protein>
    <submittedName>
        <fullName evidence="2">AhpC/TSA family protein</fullName>
    </submittedName>
</protein>
<dbReference type="Pfam" id="PF00578">
    <property type="entry name" value="AhpC-TSA"/>
    <property type="match status" value="1"/>
</dbReference>
<gene>
    <name evidence="2" type="ORF">FG486_03195</name>
</gene>
<sequence length="301" mass="32419">MAAASPSKCPSRCQNALTAQLSARSGCRSKYAIIACTPGKRTACHVLARRQGGRPCGARCASFAMRSAYRLDTPLSLLLRPIRVHRLAMEQTTRLYADLQRRPNGDSGWSEIYDRFVARLTALEAGRSAPSAGARFPDLQLPDHHGQYQSLQALQGNRPMIVSFVRGGWCPYCRGELEQWREQMPALAAAGGRLVVVVGEIAGGADRIHAMLGGEAVVLCDIDHGAALDLGLAYHAGADLLQRYHDAGLDLTDVYGTASGILPIPATFLIDSRGLVRQACVDPDFRVRADPAAMVVALTQL</sequence>
<dbReference type="CDD" id="cd02970">
    <property type="entry name" value="PRX_like2"/>
    <property type="match status" value="1"/>
</dbReference>
<dbReference type="AlphaFoldDB" id="A0A7V8RBC0"/>
<dbReference type="EMBL" id="VDES01000001">
    <property type="protein sequence ID" value="MBA1373330.1"/>
    <property type="molecule type" value="Genomic_DNA"/>
</dbReference>
<feature type="domain" description="Thioredoxin" evidence="1">
    <location>
        <begin position="130"/>
        <end position="301"/>
    </location>
</feature>
<dbReference type="InterPro" id="IPR036249">
    <property type="entry name" value="Thioredoxin-like_sf"/>
</dbReference>
<dbReference type="GO" id="GO:0016209">
    <property type="term" value="F:antioxidant activity"/>
    <property type="evidence" value="ECO:0007669"/>
    <property type="project" value="InterPro"/>
</dbReference>
<evidence type="ECO:0000313" key="3">
    <source>
        <dbReference type="Proteomes" id="UP000589292"/>
    </source>
</evidence>
<name>A0A7V8RBC0_9SPHN</name>
<comment type="caution">
    <text evidence="2">The sequence shown here is derived from an EMBL/GenBank/DDBJ whole genome shotgun (WGS) entry which is preliminary data.</text>
</comment>
<accession>A0A7V8RBC0</accession>
<evidence type="ECO:0000259" key="1">
    <source>
        <dbReference type="PROSITE" id="PS51352"/>
    </source>
</evidence>
<dbReference type="SUPFAM" id="SSF52833">
    <property type="entry name" value="Thioredoxin-like"/>
    <property type="match status" value="1"/>
</dbReference>
<reference evidence="2 3" key="1">
    <citation type="journal article" date="1994" name="Int. J. Syst. Bacteriol.">
        <title>Phylogenetic positions of novel aerobic, bacteriochlorophyll a-containing bacteria and description of Roseococcus thiosulfatophilus gen. nov., sp. nov., Erythromicrobium ramosum gen. nov., sp. nov., and Erythrobacter litoralis sp. nov.</title>
        <authorList>
            <person name="Yurkov V."/>
            <person name="Stackebrandt E."/>
            <person name="Holmes A."/>
            <person name="Fuerst J.A."/>
            <person name="Hugenholtz P."/>
            <person name="Golecki J."/>
            <person name="Gad'on N."/>
            <person name="Gorlenko V.M."/>
            <person name="Kompantseva E.I."/>
            <person name="Drews G."/>
        </authorList>
    </citation>
    <scope>NUCLEOTIDE SEQUENCE [LARGE SCALE GENOMIC DNA]</scope>
    <source>
        <strain evidence="2 3">KR-99</strain>
    </source>
</reference>
<dbReference type="InterPro" id="IPR000866">
    <property type="entry name" value="AhpC/TSA"/>
</dbReference>
<dbReference type="InterPro" id="IPR013766">
    <property type="entry name" value="Thioredoxin_domain"/>
</dbReference>
<evidence type="ECO:0000313" key="2">
    <source>
        <dbReference type="EMBL" id="MBA1373330.1"/>
    </source>
</evidence>